<feature type="domain" description="DUF4220" evidence="2">
    <location>
        <begin position="1"/>
        <end position="67"/>
    </location>
</feature>
<evidence type="ECO:0000313" key="4">
    <source>
        <dbReference type="Proteomes" id="UP000007305"/>
    </source>
</evidence>
<reference evidence="3" key="3">
    <citation type="submission" date="2021-05" db="UniProtKB">
        <authorList>
            <consortium name="EnsemblPlants"/>
        </authorList>
    </citation>
    <scope>IDENTIFICATION</scope>
    <source>
        <strain evidence="3">cv. B73</strain>
    </source>
</reference>
<keyword evidence="1" id="KW-0472">Membrane</keyword>
<feature type="transmembrane region" description="Helical" evidence="1">
    <location>
        <begin position="190"/>
        <end position="209"/>
    </location>
</feature>
<accession>A0A804NR21</accession>
<dbReference type="Pfam" id="PF13968">
    <property type="entry name" value="DUF4220"/>
    <property type="match status" value="2"/>
</dbReference>
<evidence type="ECO:0000313" key="3">
    <source>
        <dbReference type="EnsemblPlants" id="Zm00001eb179420_P001"/>
    </source>
</evidence>
<dbReference type="Proteomes" id="UP000007305">
    <property type="component" value="Chromosome 4"/>
</dbReference>
<evidence type="ECO:0000256" key="1">
    <source>
        <dbReference type="SAM" id="Phobius"/>
    </source>
</evidence>
<dbReference type="EnsemblPlants" id="Zm00001eb179420_T001">
    <property type="protein sequence ID" value="Zm00001eb179420_P001"/>
    <property type="gene ID" value="Zm00001eb179420"/>
</dbReference>
<reference evidence="4" key="1">
    <citation type="journal article" date="2009" name="Science">
        <title>The B73 maize genome: complexity, diversity, and dynamics.</title>
        <authorList>
            <person name="Schnable P.S."/>
            <person name="Ware D."/>
            <person name="Fulton R.S."/>
            <person name="Stein J.C."/>
            <person name="Wei F."/>
            <person name="Pasternak S."/>
            <person name="Liang C."/>
            <person name="Zhang J."/>
            <person name="Fulton L."/>
            <person name="Graves T.A."/>
            <person name="Minx P."/>
            <person name="Reily A.D."/>
            <person name="Courtney L."/>
            <person name="Kruchowski S.S."/>
            <person name="Tomlinson C."/>
            <person name="Strong C."/>
            <person name="Delehaunty K."/>
            <person name="Fronick C."/>
            <person name="Courtney B."/>
            <person name="Rock S.M."/>
            <person name="Belter E."/>
            <person name="Du F."/>
            <person name="Kim K."/>
            <person name="Abbott R.M."/>
            <person name="Cotton M."/>
            <person name="Levy A."/>
            <person name="Marchetto P."/>
            <person name="Ochoa K."/>
            <person name="Jackson S.M."/>
            <person name="Gillam B."/>
            <person name="Chen W."/>
            <person name="Yan L."/>
            <person name="Higginbotham J."/>
            <person name="Cardenas M."/>
            <person name="Waligorski J."/>
            <person name="Applebaum E."/>
            <person name="Phelps L."/>
            <person name="Falcone J."/>
            <person name="Kanchi K."/>
            <person name="Thane T."/>
            <person name="Scimone A."/>
            <person name="Thane N."/>
            <person name="Henke J."/>
            <person name="Wang T."/>
            <person name="Ruppert J."/>
            <person name="Shah N."/>
            <person name="Rotter K."/>
            <person name="Hodges J."/>
            <person name="Ingenthron E."/>
            <person name="Cordes M."/>
            <person name="Kohlberg S."/>
            <person name="Sgro J."/>
            <person name="Delgado B."/>
            <person name="Mead K."/>
            <person name="Chinwalla A."/>
            <person name="Leonard S."/>
            <person name="Crouse K."/>
            <person name="Collura K."/>
            <person name="Kudrna D."/>
            <person name="Currie J."/>
            <person name="He R."/>
            <person name="Angelova A."/>
            <person name="Rajasekar S."/>
            <person name="Mueller T."/>
            <person name="Lomeli R."/>
            <person name="Scara G."/>
            <person name="Ko A."/>
            <person name="Delaney K."/>
            <person name="Wissotski M."/>
            <person name="Lopez G."/>
            <person name="Campos D."/>
            <person name="Braidotti M."/>
            <person name="Ashley E."/>
            <person name="Golser W."/>
            <person name="Kim H."/>
            <person name="Lee S."/>
            <person name="Lin J."/>
            <person name="Dujmic Z."/>
            <person name="Kim W."/>
            <person name="Talag J."/>
            <person name="Zuccolo A."/>
            <person name="Fan C."/>
            <person name="Sebastian A."/>
            <person name="Kramer M."/>
            <person name="Spiegel L."/>
            <person name="Nascimento L."/>
            <person name="Zutavern T."/>
            <person name="Miller B."/>
            <person name="Ambroise C."/>
            <person name="Muller S."/>
            <person name="Spooner W."/>
            <person name="Narechania A."/>
            <person name="Ren L."/>
            <person name="Wei S."/>
            <person name="Kumari S."/>
            <person name="Faga B."/>
            <person name="Levy M.J."/>
            <person name="McMahan L."/>
            <person name="Van Buren P."/>
            <person name="Vaughn M.W."/>
            <person name="Ying K."/>
            <person name="Yeh C.-T."/>
            <person name="Emrich S.J."/>
            <person name="Jia Y."/>
            <person name="Kalyanaraman A."/>
            <person name="Hsia A.-P."/>
            <person name="Barbazuk W.B."/>
            <person name="Baucom R.S."/>
            <person name="Brutnell T.P."/>
            <person name="Carpita N.C."/>
            <person name="Chaparro C."/>
            <person name="Chia J.-M."/>
            <person name="Deragon J.-M."/>
            <person name="Estill J.C."/>
            <person name="Fu Y."/>
            <person name="Jeddeloh J.A."/>
            <person name="Han Y."/>
            <person name="Lee H."/>
            <person name="Li P."/>
            <person name="Lisch D.R."/>
            <person name="Liu S."/>
            <person name="Liu Z."/>
            <person name="Nagel D.H."/>
            <person name="McCann M.C."/>
            <person name="SanMiguel P."/>
            <person name="Myers A.M."/>
            <person name="Nettleton D."/>
            <person name="Nguyen J."/>
            <person name="Penning B.W."/>
            <person name="Ponnala L."/>
            <person name="Schneider K.L."/>
            <person name="Schwartz D.C."/>
            <person name="Sharma A."/>
            <person name="Soderlund C."/>
            <person name="Springer N.M."/>
            <person name="Sun Q."/>
            <person name="Wang H."/>
            <person name="Waterman M."/>
            <person name="Westerman R."/>
            <person name="Wolfgruber T.K."/>
            <person name="Yang L."/>
            <person name="Yu Y."/>
            <person name="Zhang L."/>
            <person name="Zhou S."/>
            <person name="Zhu Q."/>
            <person name="Bennetzen J.L."/>
            <person name="Dawe R.K."/>
            <person name="Jiang J."/>
            <person name="Jiang N."/>
            <person name="Presting G.G."/>
            <person name="Wessler S.R."/>
            <person name="Aluru S."/>
            <person name="Martienssen R.A."/>
            <person name="Clifton S.W."/>
            <person name="McCombie W.R."/>
            <person name="Wing R.A."/>
            <person name="Wilson R.K."/>
        </authorList>
    </citation>
    <scope>NUCLEOTIDE SEQUENCE [LARGE SCALE GENOMIC DNA]</scope>
    <source>
        <strain evidence="4">cv. B73</strain>
    </source>
</reference>
<dbReference type="Gramene" id="Zm00001eb179420_T001">
    <property type="protein sequence ID" value="Zm00001eb179420_P001"/>
    <property type="gene ID" value="Zm00001eb179420"/>
</dbReference>
<evidence type="ECO:0000259" key="2">
    <source>
        <dbReference type="Pfam" id="PF13968"/>
    </source>
</evidence>
<feature type="transmembrane region" description="Helical" evidence="1">
    <location>
        <begin position="131"/>
        <end position="152"/>
    </location>
</feature>
<protein>
    <recommendedName>
        <fullName evidence="2">DUF4220 domain-containing protein</fullName>
    </recommendedName>
</protein>
<name>A0A804NR21_MAIZE</name>
<feature type="transmembrane region" description="Helical" evidence="1">
    <location>
        <begin position="103"/>
        <end position="124"/>
    </location>
</feature>
<proteinExistence type="predicted"/>
<dbReference type="InParanoid" id="A0A804NR21"/>
<keyword evidence="1" id="KW-0812">Transmembrane</keyword>
<dbReference type="PANTHER" id="PTHR31325">
    <property type="entry name" value="OS01G0798800 PROTEIN-RELATED"/>
    <property type="match status" value="1"/>
</dbReference>
<keyword evidence="1" id="KW-1133">Transmembrane helix</keyword>
<reference evidence="3" key="2">
    <citation type="submission" date="2019-07" db="EMBL/GenBank/DDBJ databases">
        <authorList>
            <person name="Seetharam A."/>
            <person name="Woodhouse M."/>
            <person name="Cannon E."/>
        </authorList>
    </citation>
    <scope>NUCLEOTIDE SEQUENCE [LARGE SCALE GENOMIC DNA]</scope>
    <source>
        <strain evidence="3">cv. B73</strain>
    </source>
</reference>
<feature type="domain" description="DUF4220" evidence="2">
    <location>
        <begin position="114"/>
        <end position="209"/>
    </location>
</feature>
<keyword evidence="4" id="KW-1185">Reference proteome</keyword>
<dbReference type="AlphaFoldDB" id="A0A804NR21"/>
<sequence length="227" mass="24840">MMAFSMEDNAFWKCHLLSLTTQVPTTIYVISKQMHGHDRRLVAPMVLVFVSGTAKFGTRHYHITPAQCHVPNKSSTRAWCWPASGFRLSSSSQASGSVTAPTFSASLCGLPTSLAVLVLACLTLRGGGNQLALFWVLFLLLHLGGKETMTAFSMEDNALWKSHLLSLTTQVPTTIYVISKQMHGHDRRLVAPMVLVFVSGTAMFGTRHYHITPGCIAMLSTALSLFP</sequence>
<dbReference type="InterPro" id="IPR025315">
    <property type="entry name" value="DUF4220"/>
</dbReference>
<organism evidence="3 4">
    <name type="scientific">Zea mays</name>
    <name type="common">Maize</name>
    <dbReference type="NCBI Taxonomy" id="4577"/>
    <lineage>
        <taxon>Eukaryota</taxon>
        <taxon>Viridiplantae</taxon>
        <taxon>Streptophyta</taxon>
        <taxon>Embryophyta</taxon>
        <taxon>Tracheophyta</taxon>
        <taxon>Spermatophyta</taxon>
        <taxon>Magnoliopsida</taxon>
        <taxon>Liliopsida</taxon>
        <taxon>Poales</taxon>
        <taxon>Poaceae</taxon>
        <taxon>PACMAD clade</taxon>
        <taxon>Panicoideae</taxon>
        <taxon>Andropogonodae</taxon>
        <taxon>Andropogoneae</taxon>
        <taxon>Tripsacinae</taxon>
        <taxon>Zea</taxon>
    </lineage>
</organism>